<proteinExistence type="predicted"/>
<protein>
    <recommendedName>
        <fullName evidence="4">Clp ATPase C-terminal domain-containing protein</fullName>
    </recommendedName>
</protein>
<reference evidence="2" key="1">
    <citation type="submission" date="2009-08" db="EMBL/GenBank/DDBJ databases">
        <title>Annotation of Salpingoeca rosetta.</title>
        <authorList>
            <consortium name="The Broad Institute Genome Sequencing Platform"/>
            <person name="Russ C."/>
            <person name="Cuomo C."/>
            <person name="Burger G."/>
            <person name="Gray M.W."/>
            <person name="Holland P.W.H."/>
            <person name="King N."/>
            <person name="Lang F.B.F."/>
            <person name="Roger A.J."/>
            <person name="Ruiz-Trillo I."/>
            <person name="Young S.K."/>
            <person name="Zeng Q."/>
            <person name="Gargeya S."/>
            <person name="Alvarado L."/>
            <person name="Berlin A."/>
            <person name="Chapman S.B."/>
            <person name="Chen Z."/>
            <person name="Freedman E."/>
            <person name="Gellesch M."/>
            <person name="Goldberg J."/>
            <person name="Griggs A."/>
            <person name="Gujja S."/>
            <person name="Heilman E."/>
            <person name="Heiman D."/>
            <person name="Howarth C."/>
            <person name="Mehta T."/>
            <person name="Neiman D."/>
            <person name="Pearson M."/>
            <person name="Roberts A."/>
            <person name="Saif S."/>
            <person name="Shea T."/>
            <person name="Shenoy N."/>
            <person name="Sisk P."/>
            <person name="Stolte C."/>
            <person name="Sykes S."/>
            <person name="White J."/>
            <person name="Yandava C."/>
            <person name="Haas B."/>
            <person name="Nusbaum C."/>
            <person name="Birren B."/>
        </authorList>
    </citation>
    <scope>NUCLEOTIDE SEQUENCE [LARGE SCALE GENOMIC DNA]</scope>
    <source>
        <strain evidence="2">ATCC 50818</strain>
    </source>
</reference>
<dbReference type="AlphaFoldDB" id="F2UAS5"/>
<organism evidence="3">
    <name type="scientific">Salpingoeca rosetta (strain ATCC 50818 / BSB-021)</name>
    <dbReference type="NCBI Taxonomy" id="946362"/>
    <lineage>
        <taxon>Eukaryota</taxon>
        <taxon>Choanoflagellata</taxon>
        <taxon>Craspedida</taxon>
        <taxon>Salpingoecidae</taxon>
        <taxon>Salpingoeca</taxon>
    </lineage>
</organism>
<dbReference type="GeneID" id="16074352"/>
<feature type="region of interest" description="Disordered" evidence="1">
    <location>
        <begin position="197"/>
        <end position="220"/>
    </location>
</feature>
<dbReference type="RefSeq" id="XP_004993773.1">
    <property type="nucleotide sequence ID" value="XM_004993716.1"/>
</dbReference>
<evidence type="ECO:0000313" key="2">
    <source>
        <dbReference type="EMBL" id="EGD73491.1"/>
    </source>
</evidence>
<dbReference type="PANTHER" id="PTHR10760">
    <property type="entry name" value="TORSIN"/>
    <property type="match status" value="1"/>
</dbReference>
<evidence type="ECO:0000313" key="3">
    <source>
        <dbReference type="Proteomes" id="UP000007799"/>
    </source>
</evidence>
<feature type="compositionally biased region" description="Basic residues" evidence="1">
    <location>
        <begin position="210"/>
        <end position="220"/>
    </location>
</feature>
<dbReference type="Proteomes" id="UP000007799">
    <property type="component" value="Unassembled WGS sequence"/>
</dbReference>
<evidence type="ECO:0008006" key="4">
    <source>
        <dbReference type="Google" id="ProtNLM"/>
    </source>
</evidence>
<accession>F2UAS5</accession>
<dbReference type="EMBL" id="GL832966">
    <property type="protein sequence ID" value="EGD73491.1"/>
    <property type="molecule type" value="Genomic_DNA"/>
</dbReference>
<name>F2UAS5_SALR5</name>
<dbReference type="GO" id="GO:0016887">
    <property type="term" value="F:ATP hydrolysis activity"/>
    <property type="evidence" value="ECO:0007669"/>
    <property type="project" value="InterPro"/>
</dbReference>
<dbReference type="GO" id="GO:0005524">
    <property type="term" value="F:ATP binding"/>
    <property type="evidence" value="ECO:0007669"/>
    <property type="project" value="InterPro"/>
</dbReference>
<dbReference type="InterPro" id="IPR010448">
    <property type="entry name" value="Torsin"/>
</dbReference>
<dbReference type="GO" id="GO:0005737">
    <property type="term" value="C:cytoplasm"/>
    <property type="evidence" value="ECO:0007669"/>
    <property type="project" value="UniProtKB-ARBA"/>
</dbReference>
<dbReference type="InParanoid" id="F2UAS5"/>
<sequence>MPEDVVTSIHMFLDSQQPVFVDDAAIDARQAMFIFTTNEGHTVMRSETARLLRHRDRQDLRHRDFEPLLQAIITEANPWLAHKGVVHLYAPFLPMTRVEVREFIVSRFKEYACQFRVDLTHDDDVMSFLIGEIGFDANGFTEHGLARIDEPTLLTEVKGPLQDLIEDYNNRLVKPTAIHMSMDKNNKHRVAFDVKSTLHSDSHKTQHQQQHQHQHSKADL</sequence>
<dbReference type="KEGG" id="sre:PTSG_05195"/>
<evidence type="ECO:0000256" key="1">
    <source>
        <dbReference type="SAM" id="MobiDB-lite"/>
    </source>
</evidence>
<gene>
    <name evidence="2" type="ORF">PTSG_05195</name>
</gene>
<dbReference type="PANTHER" id="PTHR10760:SF2">
    <property type="entry name" value="LD13476P-RELATED"/>
    <property type="match status" value="1"/>
</dbReference>
<dbReference type="GO" id="GO:0071218">
    <property type="term" value="P:cellular response to misfolded protein"/>
    <property type="evidence" value="ECO:0007669"/>
    <property type="project" value="TreeGrafter"/>
</dbReference>
<keyword evidence="3" id="KW-1185">Reference proteome</keyword>